<feature type="region of interest" description="Disordered" evidence="1">
    <location>
        <begin position="81"/>
        <end position="103"/>
    </location>
</feature>
<keyword evidence="3" id="KW-1185">Reference proteome</keyword>
<feature type="region of interest" description="Disordered" evidence="1">
    <location>
        <begin position="1"/>
        <end position="26"/>
    </location>
</feature>
<gene>
    <name evidence="2" type="ORF">E2C01_063349</name>
</gene>
<sequence>MPRCFWGKEEEEEEEEEEEVMVEVEEEKPIRGNRLIATPSYKLPPSSSLLPSFPPFPSLIPCLHFTLSFIILVQRASTANTGLNKRPHTISHEDDTLEGASRP</sequence>
<dbReference type="Proteomes" id="UP000324222">
    <property type="component" value="Unassembled WGS sequence"/>
</dbReference>
<feature type="compositionally biased region" description="Acidic residues" evidence="1">
    <location>
        <begin position="9"/>
        <end position="26"/>
    </location>
</feature>
<evidence type="ECO:0000256" key="1">
    <source>
        <dbReference type="SAM" id="MobiDB-lite"/>
    </source>
</evidence>
<evidence type="ECO:0000313" key="2">
    <source>
        <dbReference type="EMBL" id="MPC69134.1"/>
    </source>
</evidence>
<dbReference type="EMBL" id="VSRR010028928">
    <property type="protein sequence ID" value="MPC69134.1"/>
    <property type="molecule type" value="Genomic_DNA"/>
</dbReference>
<dbReference type="AlphaFoldDB" id="A0A5B7HKL2"/>
<accession>A0A5B7HKL2</accession>
<reference evidence="2 3" key="1">
    <citation type="submission" date="2019-05" db="EMBL/GenBank/DDBJ databases">
        <title>Another draft genome of Portunus trituberculatus and its Hox gene families provides insights of decapod evolution.</title>
        <authorList>
            <person name="Jeong J.-H."/>
            <person name="Song I."/>
            <person name="Kim S."/>
            <person name="Choi T."/>
            <person name="Kim D."/>
            <person name="Ryu S."/>
            <person name="Kim W."/>
        </authorList>
    </citation>
    <scope>NUCLEOTIDE SEQUENCE [LARGE SCALE GENOMIC DNA]</scope>
    <source>
        <tissue evidence="2">Muscle</tissue>
    </source>
</reference>
<name>A0A5B7HKL2_PORTR</name>
<proteinExistence type="predicted"/>
<comment type="caution">
    <text evidence="2">The sequence shown here is derived from an EMBL/GenBank/DDBJ whole genome shotgun (WGS) entry which is preliminary data.</text>
</comment>
<evidence type="ECO:0000313" key="3">
    <source>
        <dbReference type="Proteomes" id="UP000324222"/>
    </source>
</evidence>
<organism evidence="2 3">
    <name type="scientific">Portunus trituberculatus</name>
    <name type="common">Swimming crab</name>
    <name type="synonym">Neptunus trituberculatus</name>
    <dbReference type="NCBI Taxonomy" id="210409"/>
    <lineage>
        <taxon>Eukaryota</taxon>
        <taxon>Metazoa</taxon>
        <taxon>Ecdysozoa</taxon>
        <taxon>Arthropoda</taxon>
        <taxon>Crustacea</taxon>
        <taxon>Multicrustacea</taxon>
        <taxon>Malacostraca</taxon>
        <taxon>Eumalacostraca</taxon>
        <taxon>Eucarida</taxon>
        <taxon>Decapoda</taxon>
        <taxon>Pleocyemata</taxon>
        <taxon>Brachyura</taxon>
        <taxon>Eubrachyura</taxon>
        <taxon>Portunoidea</taxon>
        <taxon>Portunidae</taxon>
        <taxon>Portuninae</taxon>
        <taxon>Portunus</taxon>
    </lineage>
</organism>
<protein>
    <submittedName>
        <fullName evidence="2">Uncharacterized protein</fullName>
    </submittedName>
</protein>